<proteinExistence type="predicted"/>
<dbReference type="CDD" id="cd12797">
    <property type="entry name" value="M23_peptidase"/>
    <property type="match status" value="1"/>
</dbReference>
<accession>A0A1I5U654</accession>
<feature type="domain" description="M23ase beta-sheet core" evidence="1">
    <location>
        <begin position="308"/>
        <end position="396"/>
    </location>
</feature>
<evidence type="ECO:0000259" key="1">
    <source>
        <dbReference type="Pfam" id="PF01551"/>
    </source>
</evidence>
<reference evidence="2 3" key="1">
    <citation type="submission" date="2016-10" db="EMBL/GenBank/DDBJ databases">
        <authorList>
            <person name="de Groot N.N."/>
        </authorList>
    </citation>
    <scope>NUCLEOTIDE SEQUENCE [LARGE SCALE GENOMIC DNA]</scope>
    <source>
        <strain evidence="2 3">CGMCC 1.9113</strain>
    </source>
</reference>
<dbReference type="STRING" id="634430.SAMN04488241_110157"/>
<dbReference type="SUPFAM" id="SSF51261">
    <property type="entry name" value="Duplicated hybrid motif"/>
    <property type="match status" value="1"/>
</dbReference>
<sequence>MTDHRGWISTGRVKRALTILSLFVLVGQAAGQSAGQVPTLAERRASLDETERAAAIASARAEQLLVAAERERAAAARAAADERALAARVAASVAELAAAGARAALIDRLLAEQRARLAEQRAPVAQLLAALQSLAARPAIVAAVQPGSVDDLVHLRAVLGSALPVIEARTAEVRADLARTRQLRWRASLAARALQEGRARLEADRVALAAVEARHRDRAAALGRDALSAGDRALAMGERARDLVDLMADDDAEVATAGELAQLPGPIGRPLAPGSVVPPAPRGLYRLPVQGRVVTGFGELADGGYRARGLTLAVLAGAPVTAPAAGVVRYARRFRGYRGIVVIDHGEGWVSLLTGLEQASVRPGDRVAAGQRIGSAGRDEQPRVTVELRRRGRPIDAAALIG</sequence>
<name>A0A1I5U654_9SPHN</name>
<dbReference type="GO" id="GO:0004222">
    <property type="term" value="F:metalloendopeptidase activity"/>
    <property type="evidence" value="ECO:0007669"/>
    <property type="project" value="TreeGrafter"/>
</dbReference>
<dbReference type="PANTHER" id="PTHR21666:SF270">
    <property type="entry name" value="MUREIN HYDROLASE ACTIVATOR ENVC"/>
    <property type="match status" value="1"/>
</dbReference>
<protein>
    <submittedName>
        <fullName evidence="2">Septal ring factor EnvC, activator of murein hydrolases AmiA and AmiB</fullName>
    </submittedName>
</protein>
<dbReference type="InterPro" id="IPR016047">
    <property type="entry name" value="M23ase_b-sheet_dom"/>
</dbReference>
<keyword evidence="2" id="KW-0378">Hydrolase</keyword>
<dbReference type="InterPro" id="IPR050570">
    <property type="entry name" value="Cell_wall_metabolism_enzyme"/>
</dbReference>
<keyword evidence="3" id="KW-1185">Reference proteome</keyword>
<organism evidence="2 3">
    <name type="scientific">Sphingomonas rubra</name>
    <dbReference type="NCBI Taxonomy" id="634430"/>
    <lineage>
        <taxon>Bacteria</taxon>
        <taxon>Pseudomonadati</taxon>
        <taxon>Pseudomonadota</taxon>
        <taxon>Alphaproteobacteria</taxon>
        <taxon>Sphingomonadales</taxon>
        <taxon>Sphingomonadaceae</taxon>
        <taxon>Sphingomonas</taxon>
    </lineage>
</organism>
<dbReference type="InterPro" id="IPR011055">
    <property type="entry name" value="Dup_hybrid_motif"/>
</dbReference>
<gene>
    <name evidence="2" type="ORF">SAMN04488241_110157</name>
</gene>
<dbReference type="AlphaFoldDB" id="A0A1I5U654"/>
<dbReference type="Gene3D" id="2.70.70.10">
    <property type="entry name" value="Glucose Permease (Domain IIA)"/>
    <property type="match status" value="1"/>
</dbReference>
<dbReference type="Proteomes" id="UP000199586">
    <property type="component" value="Unassembled WGS sequence"/>
</dbReference>
<evidence type="ECO:0000313" key="2">
    <source>
        <dbReference type="EMBL" id="SFP90805.1"/>
    </source>
</evidence>
<dbReference type="PANTHER" id="PTHR21666">
    <property type="entry name" value="PEPTIDASE-RELATED"/>
    <property type="match status" value="1"/>
</dbReference>
<evidence type="ECO:0000313" key="3">
    <source>
        <dbReference type="Proteomes" id="UP000199586"/>
    </source>
</evidence>
<dbReference type="Pfam" id="PF01551">
    <property type="entry name" value="Peptidase_M23"/>
    <property type="match status" value="1"/>
</dbReference>
<dbReference type="EMBL" id="FOXP01000010">
    <property type="protein sequence ID" value="SFP90805.1"/>
    <property type="molecule type" value="Genomic_DNA"/>
</dbReference>